<evidence type="ECO:0000256" key="4">
    <source>
        <dbReference type="ARBA" id="ARBA00023284"/>
    </source>
</evidence>
<keyword evidence="5" id="KW-0732">Signal</keyword>
<feature type="chain" id="PRO_5029880876" evidence="5">
    <location>
        <begin position="23"/>
        <end position="169"/>
    </location>
</feature>
<dbReference type="GO" id="GO:0016491">
    <property type="term" value="F:oxidoreductase activity"/>
    <property type="evidence" value="ECO:0007669"/>
    <property type="project" value="InterPro"/>
</dbReference>
<evidence type="ECO:0000256" key="3">
    <source>
        <dbReference type="ARBA" id="ARBA00023157"/>
    </source>
</evidence>
<dbReference type="AlphaFoldDB" id="A0A7J5ASD7"/>
<name>A0A7J5ASD7_9FLAO</name>
<dbReference type="InterPro" id="IPR013766">
    <property type="entry name" value="Thioredoxin_domain"/>
</dbReference>
<accession>A0A7J5ASD7</accession>
<keyword evidence="2" id="KW-0201">Cytochrome c-type biogenesis</keyword>
<dbReference type="PROSITE" id="PS51257">
    <property type="entry name" value="PROKAR_LIPOPROTEIN"/>
    <property type="match status" value="1"/>
</dbReference>
<evidence type="ECO:0000256" key="5">
    <source>
        <dbReference type="SAM" id="SignalP"/>
    </source>
</evidence>
<dbReference type="InterPro" id="IPR050553">
    <property type="entry name" value="Thioredoxin_ResA/DsbE_sf"/>
</dbReference>
<dbReference type="GO" id="GO:0017004">
    <property type="term" value="P:cytochrome complex assembly"/>
    <property type="evidence" value="ECO:0007669"/>
    <property type="project" value="UniProtKB-KW"/>
</dbReference>
<evidence type="ECO:0000259" key="6">
    <source>
        <dbReference type="PROSITE" id="PS51352"/>
    </source>
</evidence>
<dbReference type="PROSITE" id="PS00194">
    <property type="entry name" value="THIOREDOXIN_1"/>
    <property type="match status" value="1"/>
</dbReference>
<dbReference type="CDD" id="cd02966">
    <property type="entry name" value="TlpA_like_family"/>
    <property type="match status" value="1"/>
</dbReference>
<sequence length="169" mass="20142">MKKKLRIFFTCLLMFSSCFQLMSQKIDVGSKAVDFTGYDVKSKKRIKLSQYKNKKNVLLNFTATYCGPCWKTYPHMDKLQQKYPSDLKVISVHGDEKKDTWYKIAKRLKIDFKSATIWNVDEKEKIKKIYDIDQYPVFFLIDKKGIIVDRWVGNKKKYMDYSVKYLIEP</sequence>
<feature type="domain" description="Thioredoxin" evidence="6">
    <location>
        <begin position="26"/>
        <end position="169"/>
    </location>
</feature>
<feature type="signal peptide" evidence="5">
    <location>
        <begin position="1"/>
        <end position="22"/>
    </location>
</feature>
<proteinExistence type="predicted"/>
<dbReference type="Proteomes" id="UP000467305">
    <property type="component" value="Unassembled WGS sequence"/>
</dbReference>
<dbReference type="GO" id="GO:0016209">
    <property type="term" value="F:antioxidant activity"/>
    <property type="evidence" value="ECO:0007669"/>
    <property type="project" value="InterPro"/>
</dbReference>
<dbReference type="InterPro" id="IPR000866">
    <property type="entry name" value="AhpC/TSA"/>
</dbReference>
<dbReference type="PANTHER" id="PTHR42852">
    <property type="entry name" value="THIOL:DISULFIDE INTERCHANGE PROTEIN DSBE"/>
    <property type="match status" value="1"/>
</dbReference>
<dbReference type="Pfam" id="PF00578">
    <property type="entry name" value="AhpC-TSA"/>
    <property type="match status" value="1"/>
</dbReference>
<evidence type="ECO:0000313" key="8">
    <source>
        <dbReference type="Proteomes" id="UP000467305"/>
    </source>
</evidence>
<dbReference type="PANTHER" id="PTHR42852:SF6">
    <property type="entry name" value="THIOL:DISULFIDE INTERCHANGE PROTEIN DSBE"/>
    <property type="match status" value="1"/>
</dbReference>
<protein>
    <submittedName>
        <fullName evidence="7">TlpA family protein disulfide reductase</fullName>
    </submittedName>
</protein>
<organism evidence="7 8">
    <name type="scientific">Tenacibaculum aiptasiae</name>
    <dbReference type="NCBI Taxonomy" id="426481"/>
    <lineage>
        <taxon>Bacteria</taxon>
        <taxon>Pseudomonadati</taxon>
        <taxon>Bacteroidota</taxon>
        <taxon>Flavobacteriia</taxon>
        <taxon>Flavobacteriales</taxon>
        <taxon>Flavobacteriaceae</taxon>
        <taxon>Tenacibaculum</taxon>
    </lineage>
</organism>
<dbReference type="InterPro" id="IPR036249">
    <property type="entry name" value="Thioredoxin-like_sf"/>
</dbReference>
<keyword evidence="3" id="KW-1015">Disulfide bond</keyword>
<evidence type="ECO:0000256" key="1">
    <source>
        <dbReference type="ARBA" id="ARBA00004196"/>
    </source>
</evidence>
<dbReference type="SUPFAM" id="SSF52833">
    <property type="entry name" value="Thioredoxin-like"/>
    <property type="match status" value="1"/>
</dbReference>
<dbReference type="PROSITE" id="PS51352">
    <property type="entry name" value="THIOREDOXIN_2"/>
    <property type="match status" value="1"/>
</dbReference>
<keyword evidence="4" id="KW-0676">Redox-active center</keyword>
<comment type="subcellular location">
    <subcellularLocation>
        <location evidence="1">Cell envelope</location>
    </subcellularLocation>
</comment>
<dbReference type="InterPro" id="IPR017937">
    <property type="entry name" value="Thioredoxin_CS"/>
</dbReference>
<evidence type="ECO:0000313" key="7">
    <source>
        <dbReference type="EMBL" id="KAB1159863.1"/>
    </source>
</evidence>
<reference evidence="7 8" key="1">
    <citation type="submission" date="2019-09" db="EMBL/GenBank/DDBJ databases">
        <authorList>
            <person name="Cao W.R."/>
        </authorList>
    </citation>
    <scope>NUCLEOTIDE SEQUENCE [LARGE SCALE GENOMIC DNA]</scope>
    <source>
        <strain evidence="8">a4</strain>
    </source>
</reference>
<dbReference type="OrthoDB" id="710833at2"/>
<dbReference type="Gene3D" id="3.40.30.10">
    <property type="entry name" value="Glutaredoxin"/>
    <property type="match status" value="1"/>
</dbReference>
<dbReference type="GO" id="GO:0030313">
    <property type="term" value="C:cell envelope"/>
    <property type="evidence" value="ECO:0007669"/>
    <property type="project" value="UniProtKB-SubCell"/>
</dbReference>
<evidence type="ECO:0000256" key="2">
    <source>
        <dbReference type="ARBA" id="ARBA00022748"/>
    </source>
</evidence>
<comment type="caution">
    <text evidence="7">The sequence shown here is derived from an EMBL/GenBank/DDBJ whole genome shotgun (WGS) entry which is preliminary data.</text>
</comment>
<keyword evidence="8" id="KW-1185">Reference proteome</keyword>
<gene>
    <name evidence="7" type="ORF">F7018_05995</name>
</gene>
<dbReference type="EMBL" id="WAAU01000008">
    <property type="protein sequence ID" value="KAB1159863.1"/>
    <property type="molecule type" value="Genomic_DNA"/>
</dbReference>